<sequence length="131" mass="14891">MFGIIELRSFGWDYQTLFEFIELVGSSIWDAQTQFEIIWLGSSDSHHLTGIILPGSSDISSDHFVEMVWLRSYYGDGLVANISSDHFAEIVWLRSYYGDGLVAIISCDHLVKIGWLRSYYGDHLVPIILLG</sequence>
<protein>
    <submittedName>
        <fullName evidence="1">Uncharacterized protein</fullName>
    </submittedName>
</protein>
<proteinExistence type="predicted"/>
<accession>A0AAN8JPC9</accession>
<name>A0AAN8JPC9_PATCE</name>
<reference evidence="1 2" key="1">
    <citation type="submission" date="2024-01" db="EMBL/GenBank/DDBJ databases">
        <title>The genome of the rayed Mediterranean limpet Patella caerulea (Linnaeus, 1758).</title>
        <authorList>
            <person name="Anh-Thu Weber A."/>
            <person name="Halstead-Nussloch G."/>
        </authorList>
    </citation>
    <scope>NUCLEOTIDE SEQUENCE [LARGE SCALE GENOMIC DNA]</scope>
    <source>
        <strain evidence="1">AATW-2023a</strain>
        <tissue evidence="1">Whole specimen</tissue>
    </source>
</reference>
<organism evidence="1 2">
    <name type="scientific">Patella caerulea</name>
    <name type="common">Rayed Mediterranean limpet</name>
    <dbReference type="NCBI Taxonomy" id="87958"/>
    <lineage>
        <taxon>Eukaryota</taxon>
        <taxon>Metazoa</taxon>
        <taxon>Spiralia</taxon>
        <taxon>Lophotrochozoa</taxon>
        <taxon>Mollusca</taxon>
        <taxon>Gastropoda</taxon>
        <taxon>Patellogastropoda</taxon>
        <taxon>Patelloidea</taxon>
        <taxon>Patellidae</taxon>
        <taxon>Patella</taxon>
    </lineage>
</organism>
<dbReference type="Proteomes" id="UP001347796">
    <property type="component" value="Unassembled WGS sequence"/>
</dbReference>
<gene>
    <name evidence="1" type="ORF">SNE40_012619</name>
</gene>
<comment type="caution">
    <text evidence="1">The sequence shown here is derived from an EMBL/GenBank/DDBJ whole genome shotgun (WGS) entry which is preliminary data.</text>
</comment>
<dbReference type="AlphaFoldDB" id="A0AAN8JPC9"/>
<evidence type="ECO:0000313" key="1">
    <source>
        <dbReference type="EMBL" id="KAK6180472.1"/>
    </source>
</evidence>
<evidence type="ECO:0000313" key="2">
    <source>
        <dbReference type="Proteomes" id="UP001347796"/>
    </source>
</evidence>
<dbReference type="EMBL" id="JAZGQO010000008">
    <property type="protein sequence ID" value="KAK6180472.1"/>
    <property type="molecule type" value="Genomic_DNA"/>
</dbReference>
<keyword evidence="2" id="KW-1185">Reference proteome</keyword>